<feature type="domain" description="Tyr recombinase" evidence="2">
    <location>
        <begin position="268"/>
        <end position="485"/>
    </location>
</feature>
<evidence type="ECO:0000259" key="2">
    <source>
        <dbReference type="Pfam" id="PF00589"/>
    </source>
</evidence>
<evidence type="ECO:0000256" key="1">
    <source>
        <dbReference type="ARBA" id="ARBA00023172"/>
    </source>
</evidence>
<dbReference type="SUPFAM" id="SSF56349">
    <property type="entry name" value="DNA breaking-rejoining enzymes"/>
    <property type="match status" value="1"/>
</dbReference>
<protein>
    <submittedName>
        <fullName evidence="3">Tyrosine-type recombinase/integrase</fullName>
    </submittedName>
</protein>
<keyword evidence="1" id="KW-0233">DNA recombination</keyword>
<evidence type="ECO:0000313" key="4">
    <source>
        <dbReference type="Proteomes" id="UP001527099"/>
    </source>
</evidence>
<dbReference type="RefSeq" id="WP_268613795.1">
    <property type="nucleotide sequence ID" value="NZ_JAMDMX010000011.1"/>
</dbReference>
<comment type="caution">
    <text evidence="3">The sequence shown here is derived from an EMBL/GenBank/DDBJ whole genome shotgun (WGS) entry which is preliminary data.</text>
</comment>
<dbReference type="InterPro" id="IPR013762">
    <property type="entry name" value="Integrase-like_cat_sf"/>
</dbReference>
<evidence type="ECO:0000313" key="3">
    <source>
        <dbReference type="EMBL" id="MCY9692206.1"/>
    </source>
</evidence>
<dbReference type="InterPro" id="IPR011010">
    <property type="entry name" value="DNA_brk_join_enz"/>
</dbReference>
<dbReference type="InterPro" id="IPR002104">
    <property type="entry name" value="Integrase_catalytic"/>
</dbReference>
<sequence length="690" mass="81341">MNKNLVLNGGWSVSGISASLEGRIELEEPSVMINEKVNYSESIWDFSNHDKKHNKRYCYIYDFTEIKERAYRVILKRLVIRKRFTYGNEFTSVQVTFQDIKKLISYLIKDCYIFSPQFITSSSVNQYVDKKCMHLSSKTKSRTIGNIQFFLNEIESAYPEFKISEFNLSEIRPTAAEWNSQNQNNKTPNIPREILNKIIQCALIDINDDRYDDYISIPEFAKLSEKSEEYLRNKVKTNGFPGAYKGSKIEGWRIPKIYMSHVNKIDEKKLLDELDNMRPPSLIERMTACMIIILSQVGMRRGEAMLLEINKLKEIAIFNNQQKAYYLSFFTYKTSSKKDGRWTESNMNDLAVKAYQKIEELGTARRNGKQYLFCNFNGNSYSPHGFGNQIDNFFVRHQKSLGFDTLNNEQLDMVEKWEISDEDTNIYKDLGKEDLGKTFYKVNPHQFRVSVANGFLKSGVSLQWIRRHMNHLEEEMTKHYFRDDTQVRETLANRAMKDGSLLETNIAKISNQKIKEELSVPELKEAYDTINRFLNKNKLNVHEDLDKIVSLLLETTIRENEMGYCVNAIGRLCEHQERLTTMEKWYFAKIQIADIRHFEFTCKRMLEKVKLVEHNFKICQENDRFQRQYELELQSLRALYENKYKPELDLYLSDLDVNGEEHVHREYPNLEKCHYYIEEIGNGVASWLMN</sequence>
<dbReference type="Proteomes" id="UP001527099">
    <property type="component" value="Unassembled WGS sequence"/>
</dbReference>
<dbReference type="Gene3D" id="1.10.443.10">
    <property type="entry name" value="Intergrase catalytic core"/>
    <property type="match status" value="1"/>
</dbReference>
<gene>
    <name evidence="3" type="ORF">M5X19_04670</name>
</gene>
<keyword evidence="4" id="KW-1185">Reference proteome</keyword>
<dbReference type="Pfam" id="PF00589">
    <property type="entry name" value="Phage_integrase"/>
    <property type="match status" value="1"/>
</dbReference>
<organism evidence="3 4">
    <name type="scientific">Paenibacillus alginolyticus</name>
    <dbReference type="NCBI Taxonomy" id="59839"/>
    <lineage>
        <taxon>Bacteria</taxon>
        <taxon>Bacillati</taxon>
        <taxon>Bacillota</taxon>
        <taxon>Bacilli</taxon>
        <taxon>Bacillales</taxon>
        <taxon>Paenibacillaceae</taxon>
        <taxon>Paenibacillus</taxon>
    </lineage>
</organism>
<reference evidence="3 4" key="1">
    <citation type="submission" date="2022-05" db="EMBL/GenBank/DDBJ databases">
        <title>Genome Sequencing of Bee-Associated Microbes.</title>
        <authorList>
            <person name="Dunlap C."/>
        </authorList>
    </citation>
    <scope>NUCLEOTIDE SEQUENCE [LARGE SCALE GENOMIC DNA]</scope>
    <source>
        <strain evidence="3 4">NRRL B-14421</strain>
    </source>
</reference>
<proteinExistence type="predicted"/>
<accession>A0ABT4G7P8</accession>
<name>A0ABT4G7P8_9BACL</name>
<dbReference type="EMBL" id="JAMDMX010000011">
    <property type="protein sequence ID" value="MCY9692206.1"/>
    <property type="molecule type" value="Genomic_DNA"/>
</dbReference>